<dbReference type="PANTHER" id="PTHR24421:SF61">
    <property type="entry name" value="OXYGEN SENSOR HISTIDINE KINASE NREB"/>
    <property type="match status" value="1"/>
</dbReference>
<dbReference type="Pfam" id="PF02518">
    <property type="entry name" value="HATPase_c"/>
    <property type="match status" value="1"/>
</dbReference>
<feature type="domain" description="Histidine kinase/HSP90-like ATPase" evidence="6">
    <location>
        <begin position="475"/>
        <end position="562"/>
    </location>
</feature>
<dbReference type="RefSeq" id="WP_238355682.1">
    <property type="nucleotide sequence ID" value="NZ_BAAAGT010000004.1"/>
</dbReference>
<evidence type="ECO:0000256" key="2">
    <source>
        <dbReference type="ARBA" id="ARBA00022777"/>
    </source>
</evidence>
<feature type="transmembrane region" description="Helical" evidence="5">
    <location>
        <begin position="317"/>
        <end position="336"/>
    </location>
</feature>
<keyword evidence="3" id="KW-0902">Two-component regulatory system</keyword>
<keyword evidence="2 8" id="KW-0418">Kinase</keyword>
<evidence type="ECO:0000313" key="9">
    <source>
        <dbReference type="Proteomes" id="UP000553957"/>
    </source>
</evidence>
<evidence type="ECO:0000256" key="4">
    <source>
        <dbReference type="SAM" id="MobiDB-lite"/>
    </source>
</evidence>
<dbReference type="Gene3D" id="3.30.565.10">
    <property type="entry name" value="Histidine kinase-like ATPase, C-terminal domain"/>
    <property type="match status" value="1"/>
</dbReference>
<evidence type="ECO:0000313" key="8">
    <source>
        <dbReference type="EMBL" id="MBB6566797.1"/>
    </source>
</evidence>
<feature type="domain" description="Phage shock protein PspC N-terminal" evidence="7">
    <location>
        <begin position="146"/>
        <end position="201"/>
    </location>
</feature>
<dbReference type="Proteomes" id="UP000553957">
    <property type="component" value="Unassembled WGS sequence"/>
</dbReference>
<sequence length="563" mass="57755">MSQPASAAPTGGTSDTGAPPEATPAPDESQQSESPWRYKGWGPAGPSQYQGPYAAYAARNGGLPGGLGGRGGPQAGSGEPGVGRGPAGLGGAAGAPGGAGYAGAPGTAGAGPGAYGGGAAGPGAAYGGGAAGAGGAGAHGGLPPVRRAYRRTEGRVVAGVAGGVADHLGVSDTVVRLVLIATTIFGGFGVLIYAALWFLMPLGTPGVPAAPGLAAHTRSGMRSDEPPPPVAEARAQKREKSHGQVTALVVVGFGVLLLLKVANVGIAGTMFWPLVFAGTGLALIWRQADEGQRNEWTKGVKVPVLGVLLGKGGWKSLVRIVVGLVLIGTAVTVFLVQNGRLSQVGDVLIALLLAVVGLGVIAGPWVHRLTRDLNAERAERIRSQERADMAAHLHDSVLQTLALIQKQANDPRAVATLARSQERELRSWLYDEDDRTDQTIAGAAKRAAAEVEDSHGVPIEVVTVGDCELSEQLSAMVRAARESMVNAAKHSGAAKIDVFVEVDGDRVEMFVRDRGKGFDVDGVPDDRLGLRHSVMGRMERHGGRATVRSDPETGTEVRLEMDR</sequence>
<evidence type="ECO:0000259" key="6">
    <source>
        <dbReference type="Pfam" id="PF02518"/>
    </source>
</evidence>
<evidence type="ECO:0000256" key="5">
    <source>
        <dbReference type="SAM" id="Phobius"/>
    </source>
</evidence>
<dbReference type="PANTHER" id="PTHR24421">
    <property type="entry name" value="NITRATE/NITRITE SENSOR PROTEIN NARX-RELATED"/>
    <property type="match status" value="1"/>
</dbReference>
<feature type="transmembrane region" description="Helical" evidence="5">
    <location>
        <begin position="177"/>
        <end position="199"/>
    </location>
</feature>
<comment type="caution">
    <text evidence="8">The sequence shown here is derived from an EMBL/GenBank/DDBJ whole genome shotgun (WGS) entry which is preliminary data.</text>
</comment>
<feature type="region of interest" description="Disordered" evidence="4">
    <location>
        <begin position="65"/>
        <end position="89"/>
    </location>
</feature>
<evidence type="ECO:0000256" key="3">
    <source>
        <dbReference type="ARBA" id="ARBA00023012"/>
    </source>
</evidence>
<feature type="region of interest" description="Disordered" evidence="4">
    <location>
        <begin position="1"/>
        <end position="52"/>
    </location>
</feature>
<dbReference type="InterPro" id="IPR007168">
    <property type="entry name" value="Phageshock_PspC_N"/>
</dbReference>
<feature type="transmembrane region" description="Helical" evidence="5">
    <location>
        <begin position="348"/>
        <end position="367"/>
    </location>
</feature>
<feature type="transmembrane region" description="Helical" evidence="5">
    <location>
        <begin position="242"/>
        <end position="259"/>
    </location>
</feature>
<keyword evidence="1" id="KW-0808">Transferase</keyword>
<feature type="transmembrane region" description="Helical" evidence="5">
    <location>
        <begin position="265"/>
        <end position="285"/>
    </location>
</feature>
<dbReference type="AlphaFoldDB" id="A0A841S7U7"/>
<dbReference type="Pfam" id="PF04024">
    <property type="entry name" value="PspC"/>
    <property type="match status" value="1"/>
</dbReference>
<keyword evidence="5" id="KW-0472">Membrane</keyword>
<dbReference type="CDD" id="cd16917">
    <property type="entry name" value="HATPase_UhpB-NarQ-NarX-like"/>
    <property type="match status" value="1"/>
</dbReference>
<dbReference type="GO" id="GO:0000160">
    <property type="term" value="P:phosphorelay signal transduction system"/>
    <property type="evidence" value="ECO:0007669"/>
    <property type="project" value="UniProtKB-KW"/>
</dbReference>
<keyword evidence="5" id="KW-1133">Transmembrane helix</keyword>
<dbReference type="InterPro" id="IPR036890">
    <property type="entry name" value="HATPase_C_sf"/>
</dbReference>
<dbReference type="EMBL" id="JACHKF010000001">
    <property type="protein sequence ID" value="MBB6566797.1"/>
    <property type="molecule type" value="Genomic_DNA"/>
</dbReference>
<evidence type="ECO:0000259" key="7">
    <source>
        <dbReference type="Pfam" id="PF04024"/>
    </source>
</evidence>
<protein>
    <submittedName>
        <fullName evidence="8">Signal transduction histidine kinase/phage shock protein PspC (Stress-responsive transcriptional regulator)</fullName>
    </submittedName>
</protein>
<dbReference type="InterPro" id="IPR050482">
    <property type="entry name" value="Sensor_HK_TwoCompSys"/>
</dbReference>
<dbReference type="InterPro" id="IPR003594">
    <property type="entry name" value="HATPase_dom"/>
</dbReference>
<reference evidence="8 9" key="1">
    <citation type="submission" date="2020-08" db="EMBL/GenBank/DDBJ databases">
        <title>Sequencing the genomes of 1000 actinobacteria strains.</title>
        <authorList>
            <person name="Klenk H.-P."/>
        </authorList>
    </citation>
    <scope>NUCLEOTIDE SEQUENCE [LARGE SCALE GENOMIC DNA]</scope>
    <source>
        <strain evidence="8 9">DSM 15626</strain>
    </source>
</reference>
<feature type="region of interest" description="Disordered" evidence="4">
    <location>
        <begin position="543"/>
        <end position="563"/>
    </location>
</feature>
<dbReference type="SUPFAM" id="SSF55874">
    <property type="entry name" value="ATPase domain of HSP90 chaperone/DNA topoisomerase II/histidine kinase"/>
    <property type="match status" value="1"/>
</dbReference>
<feature type="compositionally biased region" description="Polar residues" evidence="4">
    <location>
        <begin position="1"/>
        <end position="16"/>
    </location>
</feature>
<accession>A0A841S7U7</accession>
<organism evidence="8 9">
    <name type="scientific">Kribbella sandramycini</name>
    <dbReference type="NCBI Taxonomy" id="60450"/>
    <lineage>
        <taxon>Bacteria</taxon>
        <taxon>Bacillati</taxon>
        <taxon>Actinomycetota</taxon>
        <taxon>Actinomycetes</taxon>
        <taxon>Propionibacteriales</taxon>
        <taxon>Kribbellaceae</taxon>
        <taxon>Kribbella</taxon>
    </lineage>
</organism>
<dbReference type="GO" id="GO:0016301">
    <property type="term" value="F:kinase activity"/>
    <property type="evidence" value="ECO:0007669"/>
    <property type="project" value="UniProtKB-KW"/>
</dbReference>
<proteinExistence type="predicted"/>
<name>A0A841S7U7_9ACTN</name>
<gene>
    <name evidence="8" type="ORF">HNR71_002434</name>
</gene>
<evidence type="ECO:0000256" key="1">
    <source>
        <dbReference type="ARBA" id="ARBA00022679"/>
    </source>
</evidence>
<keyword evidence="5" id="KW-0812">Transmembrane</keyword>